<dbReference type="GO" id="GO:0016787">
    <property type="term" value="F:hydrolase activity"/>
    <property type="evidence" value="ECO:0007669"/>
    <property type="project" value="UniProtKB-KW"/>
</dbReference>
<reference evidence="4" key="1">
    <citation type="journal article" date="2017" name="Genome Biol.">
        <title>Comparative genomics reveals high biological diversity and specific adaptations in the industrially and medically important fungal genus Aspergillus.</title>
        <authorList>
            <person name="de Vries R.P."/>
            <person name="Riley R."/>
            <person name="Wiebenga A."/>
            <person name="Aguilar-Osorio G."/>
            <person name="Amillis S."/>
            <person name="Uchima C.A."/>
            <person name="Anderluh G."/>
            <person name="Asadollahi M."/>
            <person name="Askin M."/>
            <person name="Barry K."/>
            <person name="Battaglia E."/>
            <person name="Bayram O."/>
            <person name="Benocci T."/>
            <person name="Braus-Stromeyer S.A."/>
            <person name="Caldana C."/>
            <person name="Canovas D."/>
            <person name="Cerqueira G.C."/>
            <person name="Chen F."/>
            <person name="Chen W."/>
            <person name="Choi C."/>
            <person name="Clum A."/>
            <person name="Dos Santos R.A."/>
            <person name="Damasio A.R."/>
            <person name="Diallinas G."/>
            <person name="Emri T."/>
            <person name="Fekete E."/>
            <person name="Flipphi M."/>
            <person name="Freyberg S."/>
            <person name="Gallo A."/>
            <person name="Gournas C."/>
            <person name="Habgood R."/>
            <person name="Hainaut M."/>
            <person name="Harispe M.L."/>
            <person name="Henrissat B."/>
            <person name="Hilden K.S."/>
            <person name="Hope R."/>
            <person name="Hossain A."/>
            <person name="Karabika E."/>
            <person name="Karaffa L."/>
            <person name="Karanyi Z."/>
            <person name="Krasevec N."/>
            <person name="Kuo A."/>
            <person name="Kusch H."/>
            <person name="LaButti K."/>
            <person name="Lagendijk E.L."/>
            <person name="Lapidus A."/>
            <person name="Levasseur A."/>
            <person name="Lindquist E."/>
            <person name="Lipzen A."/>
            <person name="Logrieco A.F."/>
            <person name="MacCabe A."/>
            <person name="Maekelae M.R."/>
            <person name="Malavazi I."/>
            <person name="Melin P."/>
            <person name="Meyer V."/>
            <person name="Mielnichuk N."/>
            <person name="Miskei M."/>
            <person name="Molnar A.P."/>
            <person name="Mule G."/>
            <person name="Ngan C.Y."/>
            <person name="Orejas M."/>
            <person name="Orosz E."/>
            <person name="Ouedraogo J.P."/>
            <person name="Overkamp K.M."/>
            <person name="Park H.-S."/>
            <person name="Perrone G."/>
            <person name="Piumi F."/>
            <person name="Punt P.J."/>
            <person name="Ram A.F."/>
            <person name="Ramon A."/>
            <person name="Rauscher S."/>
            <person name="Record E."/>
            <person name="Riano-Pachon D.M."/>
            <person name="Robert V."/>
            <person name="Roehrig J."/>
            <person name="Ruller R."/>
            <person name="Salamov A."/>
            <person name="Salih N.S."/>
            <person name="Samson R.A."/>
            <person name="Sandor E."/>
            <person name="Sanguinetti M."/>
            <person name="Schuetze T."/>
            <person name="Sepcic K."/>
            <person name="Shelest E."/>
            <person name="Sherlock G."/>
            <person name="Sophianopoulou V."/>
            <person name="Squina F.M."/>
            <person name="Sun H."/>
            <person name="Susca A."/>
            <person name="Todd R.B."/>
            <person name="Tsang A."/>
            <person name="Unkles S.E."/>
            <person name="van de Wiele N."/>
            <person name="van Rossen-Uffink D."/>
            <person name="Oliveira J.V."/>
            <person name="Vesth T.C."/>
            <person name="Visser J."/>
            <person name="Yu J.-H."/>
            <person name="Zhou M."/>
            <person name="Andersen M.R."/>
            <person name="Archer D.B."/>
            <person name="Baker S.E."/>
            <person name="Benoit I."/>
            <person name="Brakhage A.A."/>
            <person name="Braus G.H."/>
            <person name="Fischer R."/>
            <person name="Frisvad J.C."/>
            <person name="Goldman G.H."/>
            <person name="Houbraken J."/>
            <person name="Oakley B."/>
            <person name="Pocsi I."/>
            <person name="Scazzocchio C."/>
            <person name="Seiboth B."/>
            <person name="vanKuyk P.A."/>
            <person name="Wortman J."/>
            <person name="Dyer P.S."/>
            <person name="Grigoriev I.V."/>
        </authorList>
    </citation>
    <scope>NUCLEOTIDE SEQUENCE [LARGE SCALE GENOMIC DNA]</scope>
    <source>
        <strain evidence="4">CBS 583.65</strain>
    </source>
</reference>
<feature type="domain" description="Alpha/beta hydrolase fold-3" evidence="2">
    <location>
        <begin position="96"/>
        <end position="304"/>
    </location>
</feature>
<proteinExistence type="predicted"/>
<dbReference type="VEuPathDB" id="FungiDB:ASPVEDRAFT_87329"/>
<dbReference type="Proteomes" id="UP000184073">
    <property type="component" value="Unassembled WGS sequence"/>
</dbReference>
<evidence type="ECO:0000313" key="4">
    <source>
        <dbReference type="Proteomes" id="UP000184073"/>
    </source>
</evidence>
<evidence type="ECO:0000256" key="1">
    <source>
        <dbReference type="ARBA" id="ARBA00022801"/>
    </source>
</evidence>
<accession>A0A1L9PWW3</accession>
<name>A0A1L9PWW3_ASPVE</name>
<dbReference type="InterPro" id="IPR029058">
    <property type="entry name" value="AB_hydrolase_fold"/>
</dbReference>
<evidence type="ECO:0000313" key="3">
    <source>
        <dbReference type="EMBL" id="OJJ06007.1"/>
    </source>
</evidence>
<dbReference type="Gene3D" id="3.40.50.1820">
    <property type="entry name" value="alpha/beta hydrolase"/>
    <property type="match status" value="1"/>
</dbReference>
<sequence>MTTQKEAYRYAHYAIPDPDFDRYKDMENPFANSEGLSVPAMREIMAHMPVTFPYDQGDVASVAISHETIKARDGAELNLRIYRDKDVRKDAVLFFVTHGGGWVLGDHDTEEAMNRLVAKKTDSVVVSVNYRLAPEYPFPYAVNDSFDSLQWCRENAVSLGIDPQRVVVGGSSSGGNIAAALALKDRDEGIGSVFGQVLNFPGTCHPDHFPSDKYEYYSPEQNRDAPILTTEAVHWFWKLYCPEAGDDAYASPLLADSHKDLAPTLIQIAGRDPDRDDGLAYSEALKKTGVPVKTKVYPGLPHAFNLFPALEDTPTFYNTVVDWINYLDKDMAKIAKFDKRS</sequence>
<gene>
    <name evidence="3" type="ORF">ASPVEDRAFT_87329</name>
</gene>
<keyword evidence="4" id="KW-1185">Reference proteome</keyword>
<dbReference type="SUPFAM" id="SSF53474">
    <property type="entry name" value="alpha/beta-Hydrolases"/>
    <property type="match status" value="1"/>
</dbReference>
<dbReference type="EMBL" id="KV878134">
    <property type="protein sequence ID" value="OJJ06007.1"/>
    <property type="molecule type" value="Genomic_DNA"/>
</dbReference>
<dbReference type="RefSeq" id="XP_040671769.1">
    <property type="nucleotide sequence ID" value="XM_040818041.1"/>
</dbReference>
<dbReference type="InterPro" id="IPR050300">
    <property type="entry name" value="GDXG_lipolytic_enzyme"/>
</dbReference>
<protein>
    <recommendedName>
        <fullName evidence="2">Alpha/beta hydrolase fold-3 domain-containing protein</fullName>
    </recommendedName>
</protein>
<dbReference type="PANTHER" id="PTHR48081:SF8">
    <property type="entry name" value="ALPHA_BETA HYDROLASE FOLD-3 DOMAIN-CONTAINING PROTEIN-RELATED"/>
    <property type="match status" value="1"/>
</dbReference>
<evidence type="ECO:0000259" key="2">
    <source>
        <dbReference type="Pfam" id="PF07859"/>
    </source>
</evidence>
<dbReference type="GeneID" id="63733552"/>
<dbReference type="PANTHER" id="PTHR48081">
    <property type="entry name" value="AB HYDROLASE SUPERFAMILY PROTEIN C4A8.06C"/>
    <property type="match status" value="1"/>
</dbReference>
<dbReference type="OrthoDB" id="408631at2759"/>
<dbReference type="InterPro" id="IPR013094">
    <property type="entry name" value="AB_hydrolase_3"/>
</dbReference>
<dbReference type="Pfam" id="PF07859">
    <property type="entry name" value="Abhydrolase_3"/>
    <property type="match status" value="1"/>
</dbReference>
<dbReference type="AlphaFoldDB" id="A0A1L9PWW3"/>
<organism evidence="3 4">
    <name type="scientific">Aspergillus versicolor CBS 583.65</name>
    <dbReference type="NCBI Taxonomy" id="1036611"/>
    <lineage>
        <taxon>Eukaryota</taxon>
        <taxon>Fungi</taxon>
        <taxon>Dikarya</taxon>
        <taxon>Ascomycota</taxon>
        <taxon>Pezizomycotina</taxon>
        <taxon>Eurotiomycetes</taxon>
        <taxon>Eurotiomycetidae</taxon>
        <taxon>Eurotiales</taxon>
        <taxon>Aspergillaceae</taxon>
        <taxon>Aspergillus</taxon>
        <taxon>Aspergillus subgen. Nidulantes</taxon>
    </lineage>
</organism>
<dbReference type="STRING" id="1036611.A0A1L9PWW3"/>
<keyword evidence="1" id="KW-0378">Hydrolase</keyword>